<accession>A0A9P9DGQ9</accession>
<gene>
    <name evidence="2" type="ORF">B0J11DRAFT_535698</name>
</gene>
<dbReference type="EMBL" id="JAGMWT010000012">
    <property type="protein sequence ID" value="KAH7118948.1"/>
    <property type="molecule type" value="Genomic_DNA"/>
</dbReference>
<feature type="signal peptide" evidence="1">
    <location>
        <begin position="1"/>
        <end position="24"/>
    </location>
</feature>
<name>A0A9P9DGQ9_9PLEO</name>
<sequence length="117" mass="12560">MCCMWYVLCSLHLHILLSPPLVAAALSGTACKSTNRLRPLASTSSKNSSFGLSLRGDKTAIKFHDTSSHVRTKSTHIHRASRIVTPLHGTASASASACCAAQHITYLLHSPEYGTLK</sequence>
<dbReference type="Proteomes" id="UP000700596">
    <property type="component" value="Unassembled WGS sequence"/>
</dbReference>
<protein>
    <recommendedName>
        <fullName evidence="4">Secreted protein</fullName>
    </recommendedName>
</protein>
<organism evidence="2 3">
    <name type="scientific">Dendryphion nanum</name>
    <dbReference type="NCBI Taxonomy" id="256645"/>
    <lineage>
        <taxon>Eukaryota</taxon>
        <taxon>Fungi</taxon>
        <taxon>Dikarya</taxon>
        <taxon>Ascomycota</taxon>
        <taxon>Pezizomycotina</taxon>
        <taxon>Dothideomycetes</taxon>
        <taxon>Pleosporomycetidae</taxon>
        <taxon>Pleosporales</taxon>
        <taxon>Torulaceae</taxon>
        <taxon>Dendryphion</taxon>
    </lineage>
</organism>
<comment type="caution">
    <text evidence="2">The sequence shown here is derived from an EMBL/GenBank/DDBJ whole genome shotgun (WGS) entry which is preliminary data.</text>
</comment>
<evidence type="ECO:0000313" key="2">
    <source>
        <dbReference type="EMBL" id="KAH7118948.1"/>
    </source>
</evidence>
<keyword evidence="1" id="KW-0732">Signal</keyword>
<dbReference type="AlphaFoldDB" id="A0A9P9DGQ9"/>
<reference evidence="2" key="1">
    <citation type="journal article" date="2021" name="Nat. Commun.">
        <title>Genetic determinants of endophytism in the Arabidopsis root mycobiome.</title>
        <authorList>
            <person name="Mesny F."/>
            <person name="Miyauchi S."/>
            <person name="Thiergart T."/>
            <person name="Pickel B."/>
            <person name="Atanasova L."/>
            <person name="Karlsson M."/>
            <person name="Huettel B."/>
            <person name="Barry K.W."/>
            <person name="Haridas S."/>
            <person name="Chen C."/>
            <person name="Bauer D."/>
            <person name="Andreopoulos W."/>
            <person name="Pangilinan J."/>
            <person name="LaButti K."/>
            <person name="Riley R."/>
            <person name="Lipzen A."/>
            <person name="Clum A."/>
            <person name="Drula E."/>
            <person name="Henrissat B."/>
            <person name="Kohler A."/>
            <person name="Grigoriev I.V."/>
            <person name="Martin F.M."/>
            <person name="Hacquard S."/>
        </authorList>
    </citation>
    <scope>NUCLEOTIDE SEQUENCE</scope>
    <source>
        <strain evidence="2">MPI-CAGE-CH-0243</strain>
    </source>
</reference>
<evidence type="ECO:0000313" key="3">
    <source>
        <dbReference type="Proteomes" id="UP000700596"/>
    </source>
</evidence>
<proteinExistence type="predicted"/>
<evidence type="ECO:0000256" key="1">
    <source>
        <dbReference type="SAM" id="SignalP"/>
    </source>
</evidence>
<evidence type="ECO:0008006" key="4">
    <source>
        <dbReference type="Google" id="ProtNLM"/>
    </source>
</evidence>
<feature type="chain" id="PRO_5040431783" description="Secreted protein" evidence="1">
    <location>
        <begin position="25"/>
        <end position="117"/>
    </location>
</feature>
<keyword evidence="3" id="KW-1185">Reference proteome</keyword>